<accession>A0A2A2B0I7</accession>
<proteinExistence type="predicted"/>
<gene>
    <name evidence="1" type="ORF">CK621_03390</name>
</gene>
<reference evidence="1 2" key="1">
    <citation type="submission" date="2017-08" db="EMBL/GenBank/DDBJ databases">
        <title>WGS of Clinical strains of the CDC Group NO-1 linked to zoonotic infections in humans.</title>
        <authorList>
            <person name="Bernier A.-M."/>
            <person name="Bernard K."/>
        </authorList>
    </citation>
    <scope>NUCLEOTIDE SEQUENCE [LARGE SCALE GENOMIC DNA]</scope>
    <source>
        <strain evidence="1 2">NML120219</strain>
    </source>
</reference>
<organism evidence="1 2">
    <name type="scientific">Vandammella animalimorsus</name>
    <dbReference type="NCBI Taxonomy" id="2029117"/>
    <lineage>
        <taxon>Bacteria</taxon>
        <taxon>Pseudomonadati</taxon>
        <taxon>Pseudomonadota</taxon>
        <taxon>Betaproteobacteria</taxon>
        <taxon>Burkholderiales</taxon>
        <taxon>Comamonadaceae</taxon>
        <taxon>Vandammella</taxon>
    </lineage>
</organism>
<evidence type="ECO:0000313" key="2">
    <source>
        <dbReference type="Proteomes" id="UP000218439"/>
    </source>
</evidence>
<comment type="caution">
    <text evidence="1">The sequence shown here is derived from an EMBL/GenBank/DDBJ whole genome shotgun (WGS) entry which is preliminary data.</text>
</comment>
<dbReference type="RefSeq" id="WP_095551300.1">
    <property type="nucleotide sequence ID" value="NZ_NSJE01000004.1"/>
</dbReference>
<name>A0A2A2B0I7_9BURK</name>
<dbReference type="EMBL" id="NSJE01000004">
    <property type="protein sequence ID" value="PAT43531.1"/>
    <property type="molecule type" value="Genomic_DNA"/>
</dbReference>
<keyword evidence="1" id="KW-0808">Transferase</keyword>
<dbReference type="SUPFAM" id="SSF53335">
    <property type="entry name" value="S-adenosyl-L-methionine-dependent methyltransferases"/>
    <property type="match status" value="1"/>
</dbReference>
<dbReference type="CDD" id="cd02440">
    <property type="entry name" value="AdoMet_MTases"/>
    <property type="match status" value="1"/>
</dbReference>
<protein>
    <submittedName>
        <fullName evidence="1">Methyltransferase</fullName>
    </submittedName>
</protein>
<evidence type="ECO:0000313" key="1">
    <source>
        <dbReference type="EMBL" id="PAT43531.1"/>
    </source>
</evidence>
<dbReference type="Pfam" id="PF13489">
    <property type="entry name" value="Methyltransf_23"/>
    <property type="match status" value="1"/>
</dbReference>
<keyword evidence="1" id="KW-0489">Methyltransferase</keyword>
<dbReference type="AlphaFoldDB" id="A0A2A2B0I7"/>
<sequence length="239" mass="26988">MDLKETDILGDSIDQHWYYRSKALAMKRLLDDKPCSSILDVGAGSGFFSKQLLSSTNAKEAWCVDISYENEFDATEAGKPIHFRKSIDSVSADIVLLMDVLEHVDDDTGLLQEYVAKVPSGARFIISVPAFQFLWSSHDVFLEHRRRYKVNQIENVARRAGLNIQYGSYYFGAVFPIAASIRLTEKIFHRSHRQTPRSQLTQHHPLVNATLATMCAIELPLLKINRLAGLTVFCVAEKP</sequence>
<dbReference type="GO" id="GO:0008168">
    <property type="term" value="F:methyltransferase activity"/>
    <property type="evidence" value="ECO:0007669"/>
    <property type="project" value="UniProtKB-KW"/>
</dbReference>
<dbReference type="InterPro" id="IPR029063">
    <property type="entry name" value="SAM-dependent_MTases_sf"/>
</dbReference>
<dbReference type="GO" id="GO:0032259">
    <property type="term" value="P:methylation"/>
    <property type="evidence" value="ECO:0007669"/>
    <property type="project" value="UniProtKB-KW"/>
</dbReference>
<dbReference type="Proteomes" id="UP000218439">
    <property type="component" value="Unassembled WGS sequence"/>
</dbReference>
<dbReference type="Gene3D" id="3.40.50.150">
    <property type="entry name" value="Vaccinia Virus protein VP39"/>
    <property type="match status" value="1"/>
</dbReference>